<dbReference type="InterPro" id="IPR010200">
    <property type="entry name" value="HflC"/>
</dbReference>
<accession>A0A1Y6ENJ3</accession>
<evidence type="ECO:0000256" key="6">
    <source>
        <dbReference type="SAM" id="Phobius"/>
    </source>
</evidence>
<dbReference type="OrthoDB" id="9812991at2"/>
<dbReference type="RefSeq" id="WP_086436828.1">
    <property type="nucleotide sequence ID" value="NZ_FXWG01000001.1"/>
</dbReference>
<feature type="transmembrane region" description="Helical" evidence="6">
    <location>
        <begin position="12"/>
        <end position="29"/>
    </location>
</feature>
<sequence>MDTIWQNYKPVLVALIGLVIAAIMSLVIVPETHQAVVIRAGNPDRVVNIFRPDVPYGQTNAGIVARIPFYERVQMIDRRVLDLDMDNQQVLTSDQQRLRVNAYARFRIIDPTLTVESAGDEDNVRMQLEPILTSVLRQELGRRTFASLLTAERGNAMSNITAQLDRQARQYGAQILDVRIKAADLPEGTPLQAAFTRMQSDRQEEAETIRAQGRKNAQIIRAEAEADAANTYADAYGKDPEFYDFYRAMESYRRTFEQGEGDSSMILDQDSEYFRQFRGQ</sequence>
<keyword evidence="5 6" id="KW-0472">Membrane</keyword>
<dbReference type="InterPro" id="IPR001107">
    <property type="entry name" value="Band_7"/>
</dbReference>
<dbReference type="Pfam" id="PF01145">
    <property type="entry name" value="Band_7"/>
    <property type="match status" value="1"/>
</dbReference>
<dbReference type="PIRSF" id="PIRSF005651">
    <property type="entry name" value="HflC"/>
    <property type="match status" value="1"/>
</dbReference>
<dbReference type="PANTHER" id="PTHR42911:SF1">
    <property type="entry name" value="MODULATOR OF FTSH PROTEASE HFLC"/>
    <property type="match status" value="1"/>
</dbReference>
<evidence type="ECO:0000313" key="9">
    <source>
        <dbReference type="Proteomes" id="UP000194420"/>
    </source>
</evidence>
<keyword evidence="8" id="KW-0378">Hydrolase</keyword>
<keyword evidence="8" id="KW-0645">Protease</keyword>
<feature type="domain" description="Band 7" evidence="7">
    <location>
        <begin position="24"/>
        <end position="199"/>
    </location>
</feature>
<evidence type="ECO:0000256" key="2">
    <source>
        <dbReference type="ARBA" id="ARBA00007862"/>
    </source>
</evidence>
<evidence type="ECO:0000259" key="7">
    <source>
        <dbReference type="SMART" id="SM00244"/>
    </source>
</evidence>
<reference evidence="9" key="1">
    <citation type="submission" date="2017-04" db="EMBL/GenBank/DDBJ databases">
        <authorList>
            <person name="Varghese N."/>
            <person name="Submissions S."/>
        </authorList>
    </citation>
    <scope>NUCLEOTIDE SEQUENCE [LARGE SCALE GENOMIC DNA]</scope>
</reference>
<dbReference type="GO" id="GO:0008233">
    <property type="term" value="F:peptidase activity"/>
    <property type="evidence" value="ECO:0007669"/>
    <property type="project" value="UniProtKB-KW"/>
</dbReference>
<dbReference type="GO" id="GO:0016020">
    <property type="term" value="C:membrane"/>
    <property type="evidence" value="ECO:0007669"/>
    <property type="project" value="UniProtKB-SubCell"/>
</dbReference>
<comment type="similarity">
    <text evidence="2">Belongs to the band 7/mec-2 family. HflC subfamily.</text>
</comment>
<evidence type="ECO:0000256" key="5">
    <source>
        <dbReference type="ARBA" id="ARBA00023136"/>
    </source>
</evidence>
<evidence type="ECO:0000256" key="1">
    <source>
        <dbReference type="ARBA" id="ARBA00004167"/>
    </source>
</evidence>
<evidence type="ECO:0000256" key="3">
    <source>
        <dbReference type="ARBA" id="ARBA00022692"/>
    </source>
</evidence>
<dbReference type="InterPro" id="IPR036013">
    <property type="entry name" value="Band_7/SPFH_dom_sf"/>
</dbReference>
<dbReference type="Gene3D" id="3.30.479.30">
    <property type="entry name" value="Band 7 domain"/>
    <property type="match status" value="1"/>
</dbReference>
<dbReference type="GO" id="GO:0006508">
    <property type="term" value="P:proteolysis"/>
    <property type="evidence" value="ECO:0007669"/>
    <property type="project" value="UniProtKB-KW"/>
</dbReference>
<keyword evidence="3 6" id="KW-0812">Transmembrane</keyword>
<evidence type="ECO:0000313" key="8">
    <source>
        <dbReference type="EMBL" id="SMQ64218.1"/>
    </source>
</evidence>
<comment type="subcellular location">
    <subcellularLocation>
        <location evidence="1">Membrane</location>
        <topology evidence="1">Single-pass membrane protein</topology>
    </subcellularLocation>
</comment>
<dbReference type="Proteomes" id="UP000194420">
    <property type="component" value="Unassembled WGS sequence"/>
</dbReference>
<dbReference type="SMART" id="SM00244">
    <property type="entry name" value="PHB"/>
    <property type="match status" value="1"/>
</dbReference>
<dbReference type="CDD" id="cd03405">
    <property type="entry name" value="SPFH_HflC"/>
    <property type="match status" value="1"/>
</dbReference>
<dbReference type="PANTHER" id="PTHR42911">
    <property type="entry name" value="MODULATOR OF FTSH PROTEASE HFLC"/>
    <property type="match status" value="1"/>
</dbReference>
<dbReference type="EMBL" id="FXWG01000001">
    <property type="protein sequence ID" value="SMQ64218.1"/>
    <property type="molecule type" value="Genomic_DNA"/>
</dbReference>
<proteinExistence type="inferred from homology"/>
<protein>
    <submittedName>
        <fullName evidence="8">Protease FtsH subunit HflC</fullName>
    </submittedName>
</protein>
<dbReference type="SUPFAM" id="SSF117892">
    <property type="entry name" value="Band 7/SPFH domain"/>
    <property type="match status" value="1"/>
</dbReference>
<organism evidence="8 9">
    <name type="scientific">Altererythrobacter xiamenensis</name>
    <dbReference type="NCBI Taxonomy" id="1316679"/>
    <lineage>
        <taxon>Bacteria</taxon>
        <taxon>Pseudomonadati</taxon>
        <taxon>Pseudomonadota</taxon>
        <taxon>Alphaproteobacteria</taxon>
        <taxon>Sphingomonadales</taxon>
        <taxon>Erythrobacteraceae</taxon>
        <taxon>Altererythrobacter</taxon>
    </lineage>
</organism>
<dbReference type="AlphaFoldDB" id="A0A1Y6ENJ3"/>
<evidence type="ECO:0000256" key="4">
    <source>
        <dbReference type="ARBA" id="ARBA00022989"/>
    </source>
</evidence>
<keyword evidence="9" id="KW-1185">Reference proteome</keyword>
<keyword evidence="4 6" id="KW-1133">Transmembrane helix</keyword>
<gene>
    <name evidence="8" type="ORF">SAMN06297468_0970</name>
</gene>
<name>A0A1Y6ENJ3_9SPHN</name>